<evidence type="ECO:0000256" key="2">
    <source>
        <dbReference type="ARBA" id="ARBA00022723"/>
    </source>
</evidence>
<comment type="caution">
    <text evidence="8">The sequence shown here is derived from an EMBL/GenBank/DDBJ whole genome shotgun (WGS) entry which is preliminary data.</text>
</comment>
<evidence type="ECO:0000313" key="8">
    <source>
        <dbReference type="EMBL" id="MDP1520333.1"/>
    </source>
</evidence>
<dbReference type="Gene3D" id="2.102.10.10">
    <property type="entry name" value="Rieske [2Fe-2S] iron-sulphur domain"/>
    <property type="match status" value="1"/>
</dbReference>
<dbReference type="PANTHER" id="PTHR40562">
    <property type="match status" value="1"/>
</dbReference>
<evidence type="ECO:0000313" key="9">
    <source>
        <dbReference type="Proteomes" id="UP001178354"/>
    </source>
</evidence>
<organism evidence="8 9">
    <name type="scientific">Porticoccus litoralis</name>
    <dbReference type="NCBI Taxonomy" id="434086"/>
    <lineage>
        <taxon>Bacteria</taxon>
        <taxon>Pseudomonadati</taxon>
        <taxon>Pseudomonadota</taxon>
        <taxon>Gammaproteobacteria</taxon>
        <taxon>Cellvibrionales</taxon>
        <taxon>Porticoccaceae</taxon>
        <taxon>Porticoccus</taxon>
    </lineage>
</organism>
<evidence type="ECO:0000256" key="5">
    <source>
        <dbReference type="ARBA" id="ARBA00023014"/>
    </source>
</evidence>
<proteinExistence type="predicted"/>
<evidence type="ECO:0000259" key="7">
    <source>
        <dbReference type="PROSITE" id="PS51296"/>
    </source>
</evidence>
<name>A0AAW8B5F8_9GAMM</name>
<dbReference type="InterPro" id="IPR017881">
    <property type="entry name" value="NirD"/>
</dbReference>
<dbReference type="GO" id="GO:0051537">
    <property type="term" value="F:2 iron, 2 sulfur cluster binding"/>
    <property type="evidence" value="ECO:0007669"/>
    <property type="project" value="UniProtKB-KW"/>
</dbReference>
<protein>
    <submittedName>
        <fullName evidence="8">Nitrite reductase small subunit NirD</fullName>
    </submittedName>
</protein>
<dbReference type="Proteomes" id="UP001178354">
    <property type="component" value="Unassembled WGS sequence"/>
</dbReference>
<dbReference type="InterPro" id="IPR017941">
    <property type="entry name" value="Rieske_2Fe-2S"/>
</dbReference>
<keyword evidence="1" id="KW-0001">2Fe-2S</keyword>
<dbReference type="RefSeq" id="WP_305169900.1">
    <property type="nucleotide sequence ID" value="NZ_JAUUUU010000002.1"/>
</dbReference>
<dbReference type="EMBL" id="JAUUUU010000002">
    <property type="protein sequence ID" value="MDP1520333.1"/>
    <property type="molecule type" value="Genomic_DNA"/>
</dbReference>
<dbReference type="GO" id="GO:0008942">
    <property type="term" value="F:nitrite reductase [NAD(P)H] activity"/>
    <property type="evidence" value="ECO:0007669"/>
    <property type="project" value="InterPro"/>
</dbReference>
<dbReference type="InterPro" id="IPR012748">
    <property type="entry name" value="Rieske-like_NirD"/>
</dbReference>
<dbReference type="CDD" id="cd03529">
    <property type="entry name" value="Rieske_NirD"/>
    <property type="match status" value="1"/>
</dbReference>
<dbReference type="PANTHER" id="PTHR40562:SF1">
    <property type="entry name" value="NITRITE REDUCTASE (NADH) SMALL SUBUNIT"/>
    <property type="match status" value="1"/>
</dbReference>
<dbReference type="PROSITE" id="PS51300">
    <property type="entry name" value="NIRD"/>
    <property type="match status" value="1"/>
</dbReference>
<feature type="domain" description="Rieske" evidence="7">
    <location>
        <begin position="13"/>
        <end position="115"/>
    </location>
</feature>
<dbReference type="AlphaFoldDB" id="A0AAW8B5F8"/>
<keyword evidence="9" id="KW-1185">Reference proteome</keyword>
<keyword evidence="2" id="KW-0479">Metal-binding</keyword>
<dbReference type="NCBIfam" id="TIGR02378">
    <property type="entry name" value="nirD_assim_sml"/>
    <property type="match status" value="1"/>
</dbReference>
<evidence type="ECO:0000256" key="4">
    <source>
        <dbReference type="ARBA" id="ARBA00023004"/>
    </source>
</evidence>
<dbReference type="SUPFAM" id="SSF50022">
    <property type="entry name" value="ISP domain"/>
    <property type="match status" value="1"/>
</dbReference>
<evidence type="ECO:0000256" key="3">
    <source>
        <dbReference type="ARBA" id="ARBA00023002"/>
    </source>
</evidence>
<keyword evidence="4" id="KW-0408">Iron</keyword>
<keyword evidence="5" id="KW-0411">Iron-sulfur</keyword>
<dbReference type="PROSITE" id="PS51296">
    <property type="entry name" value="RIESKE"/>
    <property type="match status" value="1"/>
</dbReference>
<sequence>MNTAENRLSENALVICQHEDLIPNSGICALVNGQQVAIFYLPEEEPQVYAIGNWDPIGKANVLSRGIVGDVQGRIVVASPLYKQHFDLTTGECLENEDTPVPVFPVELIDGQVILRG</sequence>
<keyword evidence="6" id="KW-0534">Nitrate assimilation</keyword>
<keyword evidence="3" id="KW-0560">Oxidoreductase</keyword>
<dbReference type="GO" id="GO:0042128">
    <property type="term" value="P:nitrate assimilation"/>
    <property type="evidence" value="ECO:0007669"/>
    <property type="project" value="UniProtKB-KW"/>
</dbReference>
<evidence type="ECO:0000256" key="6">
    <source>
        <dbReference type="ARBA" id="ARBA00023063"/>
    </source>
</evidence>
<gene>
    <name evidence="8" type="primary">nirD</name>
    <name evidence="8" type="ORF">Q8A57_05055</name>
</gene>
<dbReference type="Pfam" id="PF13806">
    <property type="entry name" value="Rieske_2"/>
    <property type="match status" value="1"/>
</dbReference>
<reference evidence="8" key="1">
    <citation type="journal article" date="2010" name="Int. J. Syst. Evol. Microbiol.">
        <title>Porticoccus litoralis gen. nov., sp. nov., a gammaproteobacterium isolated from the Yellow Sea.</title>
        <authorList>
            <person name="Oh H.M."/>
            <person name="Kim H."/>
            <person name="Kim K.M."/>
            <person name="Min G.S."/>
            <person name="Cho J.C."/>
        </authorList>
    </citation>
    <scope>NUCLEOTIDE SEQUENCE</scope>
    <source>
        <strain evidence="8">DSM 25064</strain>
    </source>
</reference>
<reference evidence="8" key="2">
    <citation type="submission" date="2023-08" db="EMBL/GenBank/DDBJ databases">
        <authorList>
            <person name="Luo J."/>
        </authorList>
    </citation>
    <scope>NUCLEOTIDE SEQUENCE</scope>
    <source>
        <strain evidence="8">DSM 25064</strain>
    </source>
</reference>
<accession>A0AAW8B5F8</accession>
<dbReference type="InterPro" id="IPR036922">
    <property type="entry name" value="Rieske_2Fe-2S_sf"/>
</dbReference>
<dbReference type="GO" id="GO:0046872">
    <property type="term" value="F:metal ion binding"/>
    <property type="evidence" value="ECO:0007669"/>
    <property type="project" value="UniProtKB-KW"/>
</dbReference>
<evidence type="ECO:0000256" key="1">
    <source>
        <dbReference type="ARBA" id="ARBA00022714"/>
    </source>
</evidence>